<accession>A0A7I8DI04</accession>
<dbReference type="KEGG" id="eff:skT53_35410"/>
<keyword evidence="2" id="KW-1185">Reference proteome</keyword>
<dbReference type="EMBL" id="AP023366">
    <property type="protein sequence ID" value="BCJ88556.1"/>
    <property type="molecule type" value="Genomic_DNA"/>
</dbReference>
<name>A0A7I8DI04_9BACL</name>
<dbReference type="AlphaFoldDB" id="A0A7I8DI04"/>
<reference evidence="1 2" key="1">
    <citation type="submission" date="2020-08" db="EMBL/GenBank/DDBJ databases">
        <title>Complete Genome Sequence of Effusibacillus dendaii Strain skT53, Isolated from Farmland soil.</title>
        <authorList>
            <person name="Konishi T."/>
            <person name="Kawasaki H."/>
        </authorList>
    </citation>
    <scope>NUCLEOTIDE SEQUENCE [LARGE SCALE GENOMIC DNA]</scope>
    <source>
        <strain evidence="2">skT53</strain>
    </source>
</reference>
<dbReference type="Proteomes" id="UP000593802">
    <property type="component" value="Chromosome"/>
</dbReference>
<sequence>MSNVQTQESKRLVERCMDNAFHCNPLRMDELIDRLQREVSLVRREDPSLDGYHLHDVKVSFRQGVVLHIDFRR</sequence>
<gene>
    <name evidence="1" type="ORF">skT53_35410</name>
</gene>
<evidence type="ECO:0000313" key="1">
    <source>
        <dbReference type="EMBL" id="BCJ88556.1"/>
    </source>
</evidence>
<dbReference type="RefSeq" id="WP_200759143.1">
    <property type="nucleotide sequence ID" value="NZ_AP023366.1"/>
</dbReference>
<organism evidence="1 2">
    <name type="scientific">Effusibacillus dendaii</name>
    <dbReference type="NCBI Taxonomy" id="2743772"/>
    <lineage>
        <taxon>Bacteria</taxon>
        <taxon>Bacillati</taxon>
        <taxon>Bacillota</taxon>
        <taxon>Bacilli</taxon>
        <taxon>Bacillales</taxon>
        <taxon>Alicyclobacillaceae</taxon>
        <taxon>Effusibacillus</taxon>
    </lineage>
</organism>
<evidence type="ECO:0000313" key="2">
    <source>
        <dbReference type="Proteomes" id="UP000593802"/>
    </source>
</evidence>
<protein>
    <submittedName>
        <fullName evidence="1">Uncharacterized protein</fullName>
    </submittedName>
</protein>
<proteinExistence type="predicted"/>